<name>A0A2Z6R5Z7_9GLOM</name>
<keyword evidence="2" id="KW-1185">Reference proteome</keyword>
<protein>
    <submittedName>
        <fullName evidence="1">Uncharacterized protein</fullName>
    </submittedName>
</protein>
<dbReference type="Proteomes" id="UP000247702">
    <property type="component" value="Unassembled WGS sequence"/>
</dbReference>
<reference evidence="1 2" key="1">
    <citation type="submission" date="2017-11" db="EMBL/GenBank/DDBJ databases">
        <title>The genome of Rhizophagus clarus HR1 reveals common genetic basis of auxotrophy among arbuscular mycorrhizal fungi.</title>
        <authorList>
            <person name="Kobayashi Y."/>
        </authorList>
    </citation>
    <scope>NUCLEOTIDE SEQUENCE [LARGE SCALE GENOMIC DNA]</scope>
    <source>
        <strain evidence="1 2">HR1</strain>
    </source>
</reference>
<sequence length="96" mass="12185">MFMETTYFKNREFFEILVNYSPKNFHELEIVFYESKEEFKELEEYFINWKNRIPLKPFFLIIYTWEYREALKGRMVIEKYMKMGVIKKFQFETMQK</sequence>
<proteinExistence type="predicted"/>
<dbReference type="EMBL" id="BEXD01001113">
    <property type="protein sequence ID" value="GBB92391.1"/>
    <property type="molecule type" value="Genomic_DNA"/>
</dbReference>
<gene>
    <name evidence="1" type="ORF">RclHR1_00200024</name>
</gene>
<evidence type="ECO:0000313" key="2">
    <source>
        <dbReference type="Proteomes" id="UP000247702"/>
    </source>
</evidence>
<organism evidence="1 2">
    <name type="scientific">Rhizophagus clarus</name>
    <dbReference type="NCBI Taxonomy" id="94130"/>
    <lineage>
        <taxon>Eukaryota</taxon>
        <taxon>Fungi</taxon>
        <taxon>Fungi incertae sedis</taxon>
        <taxon>Mucoromycota</taxon>
        <taxon>Glomeromycotina</taxon>
        <taxon>Glomeromycetes</taxon>
        <taxon>Glomerales</taxon>
        <taxon>Glomeraceae</taxon>
        <taxon>Rhizophagus</taxon>
    </lineage>
</organism>
<dbReference type="AlphaFoldDB" id="A0A2Z6R5Z7"/>
<comment type="caution">
    <text evidence="1">The sequence shown here is derived from an EMBL/GenBank/DDBJ whole genome shotgun (WGS) entry which is preliminary data.</text>
</comment>
<evidence type="ECO:0000313" key="1">
    <source>
        <dbReference type="EMBL" id="GBB92391.1"/>
    </source>
</evidence>
<accession>A0A2Z6R5Z7</accession>